<accession>A0A172RXS8</accession>
<sequence>MRILITGAAGQLGRELSGMLASGQAEIGPIPASYAGAEVVCADAGELDITDAAAVDAFLASGFDVVFNCAAYTNVDGCEAHESDAFAVNATGPANLARACEQTGAKLVHVSTDYVFPGNQPEPRVESDEVAPLSAYGRTKLAGEQAVAQACPRHFIVRTAWLYGHEGKNFVKTMMRLGNSLDTVTVVDDQLGCPTNANDVAYQMLRIAETENYGIYHCVNKGTCSWADFAQAIMQEAGLNCVVARCTSQEYKEAHPESASRPAYSSLVNGHLAATIGDTMRPWHDALRSYMGK</sequence>
<evidence type="ECO:0000256" key="2">
    <source>
        <dbReference type="RuleBase" id="RU364082"/>
    </source>
</evidence>
<dbReference type="GO" id="GO:0008831">
    <property type="term" value="F:dTDP-4-dehydrorhamnose reductase activity"/>
    <property type="evidence" value="ECO:0007669"/>
    <property type="project" value="UniProtKB-EC"/>
</dbReference>
<dbReference type="GO" id="GO:0005829">
    <property type="term" value="C:cytosol"/>
    <property type="evidence" value="ECO:0007669"/>
    <property type="project" value="TreeGrafter"/>
</dbReference>
<keyword evidence="2" id="KW-0521">NADP</keyword>
<dbReference type="AlphaFoldDB" id="A0A172RXS8"/>
<dbReference type="Pfam" id="PF04321">
    <property type="entry name" value="RmlD_sub_bind"/>
    <property type="match status" value="1"/>
</dbReference>
<dbReference type="SUPFAM" id="SSF51735">
    <property type="entry name" value="NAD(P)-binding Rossmann-fold domains"/>
    <property type="match status" value="1"/>
</dbReference>
<dbReference type="Gene3D" id="3.40.50.720">
    <property type="entry name" value="NAD(P)-binding Rossmann-like Domain"/>
    <property type="match status" value="1"/>
</dbReference>
<organism evidence="4 5">
    <name type="scientific">Denitrobacterium detoxificans</name>
    <dbReference type="NCBI Taxonomy" id="79604"/>
    <lineage>
        <taxon>Bacteria</taxon>
        <taxon>Bacillati</taxon>
        <taxon>Actinomycetota</taxon>
        <taxon>Coriobacteriia</taxon>
        <taxon>Eggerthellales</taxon>
        <taxon>Eggerthellaceae</taxon>
        <taxon>Denitrobacterium</taxon>
    </lineage>
</organism>
<dbReference type="Gene3D" id="3.90.25.10">
    <property type="entry name" value="UDP-galactose 4-epimerase, domain 1"/>
    <property type="match status" value="1"/>
</dbReference>
<protein>
    <recommendedName>
        <fullName evidence="2">dTDP-4-dehydrorhamnose reductase</fullName>
        <ecNumber evidence="2">1.1.1.133</ecNumber>
    </recommendedName>
</protein>
<dbReference type="Proteomes" id="UP000182975">
    <property type="component" value="Unassembled WGS sequence"/>
</dbReference>
<dbReference type="EC" id="1.1.1.133" evidence="2"/>
<dbReference type="RefSeq" id="WP_066661887.1">
    <property type="nucleotide sequence ID" value="NZ_CP011402.1"/>
</dbReference>
<dbReference type="InterPro" id="IPR029903">
    <property type="entry name" value="RmlD-like-bd"/>
</dbReference>
<dbReference type="UniPathway" id="UPA00124"/>
<evidence type="ECO:0000259" key="3">
    <source>
        <dbReference type="Pfam" id="PF04321"/>
    </source>
</evidence>
<evidence type="ECO:0000256" key="1">
    <source>
        <dbReference type="ARBA" id="ARBA00010944"/>
    </source>
</evidence>
<dbReference type="CDD" id="cd05254">
    <property type="entry name" value="dTDP_HR_like_SDR_e"/>
    <property type="match status" value="1"/>
</dbReference>
<comment type="function">
    <text evidence="2">Catalyzes the reduction of dTDP-6-deoxy-L-lyxo-4-hexulose to yield dTDP-L-rhamnose.</text>
</comment>
<dbReference type="NCBIfam" id="TIGR01214">
    <property type="entry name" value="rmlD"/>
    <property type="match status" value="1"/>
</dbReference>
<name>A0A172RXS8_9ACTN</name>
<comment type="similarity">
    <text evidence="1 2">Belongs to the dTDP-4-dehydrorhamnose reductase family.</text>
</comment>
<proteinExistence type="inferred from homology"/>
<evidence type="ECO:0000313" key="5">
    <source>
        <dbReference type="Proteomes" id="UP000182975"/>
    </source>
</evidence>
<dbReference type="STRING" id="79604.AAY81_04490"/>
<dbReference type="OrthoDB" id="9803892at2"/>
<dbReference type="EMBL" id="FOEC01000007">
    <property type="protein sequence ID" value="SEO79384.1"/>
    <property type="molecule type" value="Genomic_DNA"/>
</dbReference>
<dbReference type="PANTHER" id="PTHR10491">
    <property type="entry name" value="DTDP-4-DEHYDRORHAMNOSE REDUCTASE"/>
    <property type="match status" value="1"/>
</dbReference>
<feature type="domain" description="RmlD-like substrate binding" evidence="3">
    <location>
        <begin position="1"/>
        <end position="291"/>
    </location>
</feature>
<evidence type="ECO:0000313" key="4">
    <source>
        <dbReference type="EMBL" id="SEO79384.1"/>
    </source>
</evidence>
<dbReference type="InterPro" id="IPR036291">
    <property type="entry name" value="NAD(P)-bd_dom_sf"/>
</dbReference>
<dbReference type="KEGG" id="ddt:AAY81_04490"/>
<dbReference type="PANTHER" id="PTHR10491:SF4">
    <property type="entry name" value="METHIONINE ADENOSYLTRANSFERASE 2 SUBUNIT BETA"/>
    <property type="match status" value="1"/>
</dbReference>
<comment type="pathway">
    <text evidence="2">Carbohydrate biosynthesis; dTDP-L-rhamnose biosynthesis.</text>
</comment>
<dbReference type="PATRIC" id="fig|79604.3.peg.913"/>
<reference evidence="5" key="1">
    <citation type="submission" date="2016-10" db="EMBL/GenBank/DDBJ databases">
        <authorList>
            <person name="Varghese N."/>
        </authorList>
    </citation>
    <scope>NUCLEOTIDE SEQUENCE [LARGE SCALE GENOMIC DNA]</scope>
    <source>
        <strain evidence="5">DSM 21843</strain>
    </source>
</reference>
<keyword evidence="2" id="KW-0560">Oxidoreductase</keyword>
<dbReference type="InterPro" id="IPR005913">
    <property type="entry name" value="dTDP_dehydrorham_reduct"/>
</dbReference>
<dbReference type="GO" id="GO:0019305">
    <property type="term" value="P:dTDP-rhamnose biosynthetic process"/>
    <property type="evidence" value="ECO:0007669"/>
    <property type="project" value="UniProtKB-UniPathway"/>
</dbReference>
<gene>
    <name evidence="4" type="ORF">SAMN02910314_01210</name>
</gene>
<keyword evidence="5" id="KW-1185">Reference proteome</keyword>